<dbReference type="PROSITE" id="PS50930">
    <property type="entry name" value="HTH_LYTTR"/>
    <property type="match status" value="1"/>
</dbReference>
<dbReference type="InterPro" id="IPR007492">
    <property type="entry name" value="LytTR_DNA-bd_dom"/>
</dbReference>
<accession>A0A6L9EE31</accession>
<dbReference type="Gene3D" id="2.40.50.1020">
    <property type="entry name" value="LytTr DNA-binding domain"/>
    <property type="match status" value="1"/>
</dbReference>
<dbReference type="Pfam" id="PF00072">
    <property type="entry name" value="Response_reg"/>
    <property type="match status" value="1"/>
</dbReference>
<dbReference type="GO" id="GO:0003677">
    <property type="term" value="F:DNA binding"/>
    <property type="evidence" value="ECO:0007669"/>
    <property type="project" value="InterPro"/>
</dbReference>
<comment type="caution">
    <text evidence="1">Lacks conserved residue(s) required for the propagation of feature annotation.</text>
</comment>
<protein>
    <submittedName>
        <fullName evidence="4">Response regulator</fullName>
    </submittedName>
</protein>
<dbReference type="InterPro" id="IPR001789">
    <property type="entry name" value="Sig_transdc_resp-reg_receiver"/>
</dbReference>
<evidence type="ECO:0000256" key="1">
    <source>
        <dbReference type="PROSITE-ProRule" id="PRU00169"/>
    </source>
</evidence>
<reference evidence="4 5" key="1">
    <citation type="submission" date="2020-01" db="EMBL/GenBank/DDBJ databases">
        <title>Bacteria diversity of Porities sp.</title>
        <authorList>
            <person name="Wang G."/>
        </authorList>
    </citation>
    <scope>NUCLEOTIDE SEQUENCE [LARGE SCALE GENOMIC DNA]</scope>
    <source>
        <strain evidence="4 5">R33</strain>
    </source>
</reference>
<dbReference type="Gene3D" id="3.40.50.2300">
    <property type="match status" value="1"/>
</dbReference>
<proteinExistence type="predicted"/>
<dbReference type="GO" id="GO:0000156">
    <property type="term" value="F:phosphorelay response regulator activity"/>
    <property type="evidence" value="ECO:0007669"/>
    <property type="project" value="InterPro"/>
</dbReference>
<dbReference type="Proteomes" id="UP000475249">
    <property type="component" value="Unassembled WGS sequence"/>
</dbReference>
<name>A0A6L9EE31_9FLAO</name>
<dbReference type="RefSeq" id="WP_161435915.1">
    <property type="nucleotide sequence ID" value="NZ_WXYO01000005.1"/>
</dbReference>
<dbReference type="PANTHER" id="PTHR37299:SF1">
    <property type="entry name" value="STAGE 0 SPORULATION PROTEIN A HOMOLOG"/>
    <property type="match status" value="1"/>
</dbReference>
<evidence type="ECO:0000313" key="4">
    <source>
        <dbReference type="EMBL" id="NAS12891.1"/>
    </source>
</evidence>
<keyword evidence="5" id="KW-1185">Reference proteome</keyword>
<dbReference type="Pfam" id="PF04397">
    <property type="entry name" value="LytTR"/>
    <property type="match status" value="1"/>
</dbReference>
<dbReference type="InterPro" id="IPR011006">
    <property type="entry name" value="CheY-like_superfamily"/>
</dbReference>
<feature type="domain" description="Response regulatory" evidence="2">
    <location>
        <begin position="6"/>
        <end position="118"/>
    </location>
</feature>
<dbReference type="PROSITE" id="PS50110">
    <property type="entry name" value="RESPONSE_REGULATORY"/>
    <property type="match status" value="1"/>
</dbReference>
<dbReference type="SMART" id="SM00850">
    <property type="entry name" value="LytTR"/>
    <property type="match status" value="1"/>
</dbReference>
<organism evidence="4 5">
    <name type="scientific">Poritiphilus flavus</name>
    <dbReference type="NCBI Taxonomy" id="2697053"/>
    <lineage>
        <taxon>Bacteria</taxon>
        <taxon>Pseudomonadati</taxon>
        <taxon>Bacteroidota</taxon>
        <taxon>Flavobacteriia</taxon>
        <taxon>Flavobacteriales</taxon>
        <taxon>Flavobacteriaceae</taxon>
        <taxon>Poritiphilus</taxon>
    </lineage>
</organism>
<evidence type="ECO:0000313" key="5">
    <source>
        <dbReference type="Proteomes" id="UP000475249"/>
    </source>
</evidence>
<sequence>MMTPELKAFVVENEVSYGGLEFVLKKYFPEIKLLGFTEDIEKATDMIYTHEPDIVFLETELNNGCGFQIIENLWKKSNFVITSNVDNHALKAISFDVMAYLLKPLNLDDLILAVDKAKLKVRLAQEKQFLKNSKVREEGDINVLALPSMDKIELIEKSQIVYLKAEGRYTRFMLSTGKTKLASRNLGEFEKLLDSKTFFRTHHSFIVNLAQVQNINKADGIYLQLKMGESIPVAKRKLNALSRFLKLK</sequence>
<gene>
    <name evidence="4" type="ORF">GTQ38_12810</name>
</gene>
<dbReference type="PANTHER" id="PTHR37299">
    <property type="entry name" value="TRANSCRIPTIONAL REGULATOR-RELATED"/>
    <property type="match status" value="1"/>
</dbReference>
<evidence type="ECO:0000259" key="2">
    <source>
        <dbReference type="PROSITE" id="PS50110"/>
    </source>
</evidence>
<dbReference type="InterPro" id="IPR046947">
    <property type="entry name" value="LytR-like"/>
</dbReference>
<feature type="domain" description="HTH LytTR-type" evidence="3">
    <location>
        <begin position="144"/>
        <end position="247"/>
    </location>
</feature>
<evidence type="ECO:0000259" key="3">
    <source>
        <dbReference type="PROSITE" id="PS50930"/>
    </source>
</evidence>
<dbReference type="EMBL" id="WXYO01000005">
    <property type="protein sequence ID" value="NAS12891.1"/>
    <property type="molecule type" value="Genomic_DNA"/>
</dbReference>
<dbReference type="SUPFAM" id="SSF52172">
    <property type="entry name" value="CheY-like"/>
    <property type="match status" value="1"/>
</dbReference>
<comment type="caution">
    <text evidence="4">The sequence shown here is derived from an EMBL/GenBank/DDBJ whole genome shotgun (WGS) entry which is preliminary data.</text>
</comment>
<dbReference type="AlphaFoldDB" id="A0A6L9EE31"/>